<dbReference type="InterPro" id="IPR004364">
    <property type="entry name" value="Aa-tRNA-synt_II"/>
</dbReference>
<evidence type="ECO:0000256" key="10">
    <source>
        <dbReference type="ARBA" id="ARBA00029886"/>
    </source>
</evidence>
<dbReference type="InterPro" id="IPR045864">
    <property type="entry name" value="aa-tRNA-synth_II/BPL/LPL"/>
</dbReference>
<comment type="similarity">
    <text evidence="2">Belongs to the class-II aminoacyl-tRNA synthetase family.</text>
</comment>
<evidence type="ECO:0000259" key="12">
    <source>
        <dbReference type="Pfam" id="PF00152"/>
    </source>
</evidence>
<gene>
    <name evidence="13" type="ORF">HOLleu_18841</name>
</gene>
<dbReference type="OrthoDB" id="1931232at2759"/>
<dbReference type="PRINTS" id="PR01042">
    <property type="entry name" value="TRNASYNTHASP"/>
</dbReference>
<keyword evidence="9" id="KW-0030">Aminoacyl-tRNA synthetase</keyword>
<comment type="catalytic activity">
    <reaction evidence="11">
        <text>tRNA(Asn) + L-asparagine + ATP = L-asparaginyl-tRNA(Asn) + AMP + diphosphate + H(+)</text>
        <dbReference type="Rhea" id="RHEA:11180"/>
        <dbReference type="Rhea" id="RHEA-COMP:9659"/>
        <dbReference type="Rhea" id="RHEA-COMP:9674"/>
        <dbReference type="ChEBI" id="CHEBI:15378"/>
        <dbReference type="ChEBI" id="CHEBI:30616"/>
        <dbReference type="ChEBI" id="CHEBI:33019"/>
        <dbReference type="ChEBI" id="CHEBI:58048"/>
        <dbReference type="ChEBI" id="CHEBI:78442"/>
        <dbReference type="ChEBI" id="CHEBI:78515"/>
        <dbReference type="ChEBI" id="CHEBI:456215"/>
        <dbReference type="EC" id="6.1.1.22"/>
    </reaction>
</comment>
<evidence type="ECO:0000256" key="6">
    <source>
        <dbReference type="ARBA" id="ARBA00022741"/>
    </source>
</evidence>
<keyword evidence="7" id="KW-0067">ATP-binding</keyword>
<dbReference type="AlphaFoldDB" id="A0A9Q1C3E4"/>
<evidence type="ECO:0000256" key="9">
    <source>
        <dbReference type="ARBA" id="ARBA00023146"/>
    </source>
</evidence>
<reference evidence="13" key="1">
    <citation type="submission" date="2021-10" db="EMBL/GenBank/DDBJ databases">
        <title>Tropical sea cucumber genome reveals ecological adaptation and Cuvierian tubules defense mechanism.</title>
        <authorList>
            <person name="Chen T."/>
        </authorList>
    </citation>
    <scope>NUCLEOTIDE SEQUENCE</scope>
    <source>
        <strain evidence="13">Nanhai2018</strain>
        <tissue evidence="13">Muscle</tissue>
    </source>
</reference>
<dbReference type="PANTHER" id="PTHR22594:SF16">
    <property type="entry name" value="ASPARAGINE--TRNA LIGASE, CYTOPLASMIC"/>
    <property type="match status" value="1"/>
</dbReference>
<evidence type="ECO:0000256" key="3">
    <source>
        <dbReference type="ARBA" id="ARBA00012816"/>
    </source>
</evidence>
<dbReference type="PANTHER" id="PTHR22594">
    <property type="entry name" value="ASPARTYL/LYSYL-TRNA SYNTHETASE"/>
    <property type="match status" value="1"/>
</dbReference>
<dbReference type="Proteomes" id="UP001152320">
    <property type="component" value="Chromosome 8"/>
</dbReference>
<dbReference type="GO" id="GO:0005737">
    <property type="term" value="C:cytoplasm"/>
    <property type="evidence" value="ECO:0007669"/>
    <property type="project" value="UniProtKB-SubCell"/>
</dbReference>
<evidence type="ECO:0000313" key="14">
    <source>
        <dbReference type="Proteomes" id="UP001152320"/>
    </source>
</evidence>
<keyword evidence="6" id="KW-0547">Nucleotide-binding</keyword>
<evidence type="ECO:0000256" key="4">
    <source>
        <dbReference type="ARBA" id="ARBA00022490"/>
    </source>
</evidence>
<evidence type="ECO:0000256" key="8">
    <source>
        <dbReference type="ARBA" id="ARBA00022917"/>
    </source>
</evidence>
<dbReference type="InterPro" id="IPR002312">
    <property type="entry name" value="Asp/Asn-tRNA-synth_IIb"/>
</dbReference>
<dbReference type="EMBL" id="JAIZAY010000008">
    <property type="protein sequence ID" value="KAJ8037901.1"/>
    <property type="molecule type" value="Genomic_DNA"/>
</dbReference>
<name>A0A9Q1C3E4_HOLLE</name>
<proteinExistence type="inferred from homology"/>
<evidence type="ECO:0000256" key="1">
    <source>
        <dbReference type="ARBA" id="ARBA00004496"/>
    </source>
</evidence>
<feature type="domain" description="Aminoacyl-tRNA synthetase class II (D/K/N)" evidence="12">
    <location>
        <begin position="68"/>
        <end position="150"/>
    </location>
</feature>
<dbReference type="GO" id="GO:0005524">
    <property type="term" value="F:ATP binding"/>
    <property type="evidence" value="ECO:0007669"/>
    <property type="project" value="UniProtKB-KW"/>
</dbReference>
<dbReference type="SUPFAM" id="SSF55681">
    <property type="entry name" value="Class II aaRS and biotin synthetases"/>
    <property type="match status" value="1"/>
</dbReference>
<evidence type="ECO:0000256" key="7">
    <source>
        <dbReference type="ARBA" id="ARBA00022840"/>
    </source>
</evidence>
<comment type="caution">
    <text evidence="13">The sequence shown here is derived from an EMBL/GenBank/DDBJ whole genome shotgun (WGS) entry which is preliminary data.</text>
</comment>
<dbReference type="GO" id="GO:0006421">
    <property type="term" value="P:asparaginyl-tRNA aminoacylation"/>
    <property type="evidence" value="ECO:0007669"/>
    <property type="project" value="TreeGrafter"/>
</dbReference>
<evidence type="ECO:0000256" key="11">
    <source>
        <dbReference type="ARBA" id="ARBA00047844"/>
    </source>
</evidence>
<organism evidence="13 14">
    <name type="scientific">Holothuria leucospilota</name>
    <name type="common">Black long sea cucumber</name>
    <name type="synonym">Mertensiothuria leucospilota</name>
    <dbReference type="NCBI Taxonomy" id="206669"/>
    <lineage>
        <taxon>Eukaryota</taxon>
        <taxon>Metazoa</taxon>
        <taxon>Echinodermata</taxon>
        <taxon>Eleutherozoa</taxon>
        <taxon>Echinozoa</taxon>
        <taxon>Holothuroidea</taxon>
        <taxon>Aspidochirotacea</taxon>
        <taxon>Aspidochirotida</taxon>
        <taxon>Holothuriidae</taxon>
        <taxon>Holothuria</taxon>
    </lineage>
</organism>
<dbReference type="GO" id="GO:0004816">
    <property type="term" value="F:asparagine-tRNA ligase activity"/>
    <property type="evidence" value="ECO:0007669"/>
    <property type="project" value="UniProtKB-EC"/>
</dbReference>
<protein>
    <recommendedName>
        <fullName evidence="3">asparagine--tRNA ligase</fullName>
        <ecNumber evidence="3">6.1.1.22</ecNumber>
    </recommendedName>
    <alternativeName>
        <fullName evidence="10">Asparaginyl-tRNA synthetase</fullName>
    </alternativeName>
</protein>
<keyword evidence="8" id="KW-0648">Protein biosynthesis</keyword>
<evidence type="ECO:0000313" key="13">
    <source>
        <dbReference type="EMBL" id="KAJ8037901.1"/>
    </source>
</evidence>
<accession>A0A9Q1C3E4</accession>
<keyword evidence="14" id="KW-1185">Reference proteome</keyword>
<keyword evidence="4" id="KW-0963">Cytoplasm</keyword>
<comment type="subcellular location">
    <subcellularLocation>
        <location evidence="1">Cytoplasm</location>
    </subcellularLocation>
</comment>
<keyword evidence="5 13" id="KW-0436">Ligase</keyword>
<evidence type="ECO:0000256" key="2">
    <source>
        <dbReference type="ARBA" id="ARBA00008226"/>
    </source>
</evidence>
<dbReference type="Gene3D" id="3.30.930.10">
    <property type="entry name" value="Bira Bifunctional Protein, Domain 2"/>
    <property type="match status" value="1"/>
</dbReference>
<dbReference type="Pfam" id="PF00152">
    <property type="entry name" value="tRNA-synt_2"/>
    <property type="match status" value="1"/>
</dbReference>
<dbReference type="EC" id="6.1.1.22" evidence="3"/>
<sequence>MQESQVDVQLDQRHMMLRGDKSFLLKRFIPVVKGDEGQIVSNAKVTPPTLIQAQVEGGSTLFKFDFFGEEVDLLLPGVGETVGGSMRIWNLDELLADYKREGIDPTPYYWYTDQRKYGTCPHGGYGLGLERFLTSLLDRYHIREVCLYPRFLERCTP</sequence>
<evidence type="ECO:0000256" key="5">
    <source>
        <dbReference type="ARBA" id="ARBA00022598"/>
    </source>
</evidence>